<gene>
    <name evidence="1" type="ORF">OESDEN_20165</name>
</gene>
<accession>A0A0B1S8H1</accession>
<dbReference type="EMBL" id="KN601625">
    <property type="protein sequence ID" value="KHJ80166.1"/>
    <property type="molecule type" value="Genomic_DNA"/>
</dbReference>
<organism evidence="1 2">
    <name type="scientific">Oesophagostomum dentatum</name>
    <name type="common">Nodular worm</name>
    <dbReference type="NCBI Taxonomy" id="61180"/>
    <lineage>
        <taxon>Eukaryota</taxon>
        <taxon>Metazoa</taxon>
        <taxon>Ecdysozoa</taxon>
        <taxon>Nematoda</taxon>
        <taxon>Chromadorea</taxon>
        <taxon>Rhabditida</taxon>
        <taxon>Rhabditina</taxon>
        <taxon>Rhabditomorpha</taxon>
        <taxon>Strongyloidea</taxon>
        <taxon>Strongylidae</taxon>
        <taxon>Oesophagostomum</taxon>
    </lineage>
</organism>
<dbReference type="Proteomes" id="UP000053660">
    <property type="component" value="Unassembled WGS sequence"/>
</dbReference>
<proteinExistence type="predicted"/>
<reference evidence="1 2" key="1">
    <citation type="submission" date="2014-03" db="EMBL/GenBank/DDBJ databases">
        <title>Draft genome of the hookworm Oesophagostomum dentatum.</title>
        <authorList>
            <person name="Mitreva M."/>
        </authorList>
    </citation>
    <scope>NUCLEOTIDE SEQUENCE [LARGE SCALE GENOMIC DNA]</scope>
    <source>
        <strain evidence="1 2">OD-Hann</strain>
    </source>
</reference>
<dbReference type="OrthoDB" id="958254at2759"/>
<name>A0A0B1S8H1_OESDE</name>
<sequence>MDIVGCIQGPSSYNTSFENCIVGNSKLNQQSIYECSNSREGKTLLMQHGDASRRIAPDVFWVDSLNLFCSDSYLLQRMSSSDCLFKVPWISIDGLRIPAAENHFEQVLCLQYFQPPPPECQNLRA</sequence>
<evidence type="ECO:0000313" key="1">
    <source>
        <dbReference type="EMBL" id="KHJ80166.1"/>
    </source>
</evidence>
<keyword evidence="2" id="KW-1185">Reference proteome</keyword>
<dbReference type="AlphaFoldDB" id="A0A0B1S8H1"/>
<evidence type="ECO:0000313" key="2">
    <source>
        <dbReference type="Proteomes" id="UP000053660"/>
    </source>
</evidence>
<protein>
    <submittedName>
        <fullName evidence="1">Uncharacterized protein</fullName>
    </submittedName>
</protein>